<dbReference type="Proteomes" id="UP000095210">
    <property type="component" value="Chromosome"/>
</dbReference>
<keyword evidence="2" id="KW-1185">Reference proteome</keyword>
<reference evidence="2" key="1">
    <citation type="submission" date="2016-03" db="EMBL/GenBank/DDBJ databases">
        <title>Complete genome sequence of the type strain Actinoalloteichus hymeniacidonis DSM 45092.</title>
        <authorList>
            <person name="Schaffert L."/>
            <person name="Albersmeier A."/>
            <person name="Winkler A."/>
            <person name="Kalinowski J."/>
            <person name="Zotchev S."/>
            <person name="Ruckert C."/>
        </authorList>
    </citation>
    <scope>NUCLEOTIDE SEQUENCE [LARGE SCALE GENOMIC DNA]</scope>
    <source>
        <strain evidence="2">HPA177(T) (DSM 45092(T))</strain>
    </source>
</reference>
<evidence type="ECO:0000313" key="1">
    <source>
        <dbReference type="EMBL" id="AOS65789.1"/>
    </source>
</evidence>
<dbReference type="KEGG" id="ahm:TL08_25055"/>
<dbReference type="EMBL" id="CP014859">
    <property type="protein sequence ID" value="AOS65789.1"/>
    <property type="molecule type" value="Genomic_DNA"/>
</dbReference>
<dbReference type="AlphaFoldDB" id="A0AAC9N0N1"/>
<proteinExistence type="predicted"/>
<sequence length="83" mass="8936">MSGVEDVRAALEQVKDEINRARVCANTARRLVDEALAIIAGVESDHHERITPPQAGLVTADLDRTLESLSGSELAVDTVLSRL</sequence>
<dbReference type="RefSeq" id="WP_157421297.1">
    <property type="nucleotide sequence ID" value="NZ_CP014859.1"/>
</dbReference>
<name>A0AAC9N0N1_9PSEU</name>
<protein>
    <submittedName>
        <fullName evidence="1">Uncharacterized protein</fullName>
    </submittedName>
</protein>
<organism evidence="1 2">
    <name type="scientific">Actinoalloteichus hymeniacidonis</name>
    <dbReference type="NCBI Taxonomy" id="340345"/>
    <lineage>
        <taxon>Bacteria</taxon>
        <taxon>Bacillati</taxon>
        <taxon>Actinomycetota</taxon>
        <taxon>Actinomycetes</taxon>
        <taxon>Pseudonocardiales</taxon>
        <taxon>Pseudonocardiaceae</taxon>
        <taxon>Actinoalloteichus</taxon>
    </lineage>
</organism>
<evidence type="ECO:0000313" key="2">
    <source>
        <dbReference type="Proteomes" id="UP000095210"/>
    </source>
</evidence>
<accession>A0AAC9N0N1</accession>
<gene>
    <name evidence="1" type="ORF">TL08_25055</name>
</gene>